<sequence length="1063" mass="123164">MKILNNILPNFNRIVDFSLIIILFLLPSFPLINNYEYENYSKYNRNKSETEKTFVNFLSINKQKSFLNKRDANHSISYPKTIFEKNNSQKIDYIDHHPIAITSEEDFAKLGCPGSGTEEDPYIIENYKISTGSTYYRKGSYGILIRYVSSSVIIRNCFIQGYELGISSEMRSGGVIVENCTLLYNQDGVLVHQSGDSLIKNNYSANNSRFGILISESSNVTITENKCITNGAGSIGVRDNKKITITHNNLEKTTTDGTSCIWSSGNDEIEISYNLIIGATADGLYLEKCNNVDISNNKIYNSTNFGISYGFEVSNSLIHNNLFCGTGLGGVRIGERGDYNIVYNNTFMKIKDLNEDYGTNSFWYSPTLLIGNLWEDWDGTTNFYSIYGAEIGDIFPRRIVSVENDDDNDGMDDGWEIVYNLDDPKADSDGDGLTNLEEYQWFAYPLNPDTDGDGLNDGDEVTFGGCIREEDFDDDKLSDYEEVEKFHSLPYKKDSDSDGLTDYQEVISFLTNPMNSDTDGDGLTDYEEIYAYQTDPTKNDTDDDKFDDYDEIIIYGSDPLNKLSNPRAKKIKIVLSCLLSFLVIGSIITIILLIKKKQREKIIQLKNEHDQQFLEFNKFKEKIDEYLLQSYSPENFKEWVNSAKQLDNIIGSYRSKFILFKIIIGKKNIIKFEKVKREINDFIEKLSQIKTELERKITDEYILLLNKILEKKQQLLSDLQQTNSYVQKNDYKKIDLDNYNKRIAKIFFEFKELSNEYLIYAKEIEKIDIRNALLSSKIYEIKDIDESISKEELNAYINQIKIHKKQTFDEILEIEKEIINQQDLNININYEKVKKLSEITDAFRDFFQSKLKVISDRLTNDERKDLLEESQEIENKRQEVLDLIHLYPLILLDKKGEELVKEIDNLFVYSLKGKITESELYFKEFEEKLANWKENYSRVMNTETVGELSSNGIEQYYELKEKVEEKINYFDSREVEIKRAKEFFKVLSTSSEIPLVTLQEKLGFEELNDLELWLVELGSILSIRIEGEKLVIVEKITEEITQSIDELIDKFSEWEQARKGKKE</sequence>
<dbReference type="InterPro" id="IPR053180">
    <property type="entry name" value="Ca-binding_acidic-repeat"/>
</dbReference>
<dbReference type="SUPFAM" id="SSF51126">
    <property type="entry name" value="Pectin lyase-like"/>
    <property type="match status" value="1"/>
</dbReference>
<evidence type="ECO:0000256" key="2">
    <source>
        <dbReference type="ARBA" id="ARBA00022525"/>
    </source>
</evidence>
<evidence type="ECO:0000256" key="4">
    <source>
        <dbReference type="ARBA" id="ARBA00022837"/>
    </source>
</evidence>
<feature type="transmembrane region" description="Helical" evidence="5">
    <location>
        <begin position="12"/>
        <end position="32"/>
    </location>
</feature>
<gene>
    <name evidence="7" type="ORF">K9W46_02540</name>
</gene>
<keyword evidence="3" id="KW-0732">Signal</keyword>
<keyword evidence="5" id="KW-0812">Transmembrane</keyword>
<reference evidence="7" key="1">
    <citation type="journal article" date="2022" name="Nat. Microbiol.">
        <title>Unique mobile elements and scalable gene flow at the prokaryote-eukaryote boundary revealed by circularized Asgard archaea genomes.</title>
        <authorList>
            <person name="Wu F."/>
            <person name="Speth D.R."/>
            <person name="Philosof A."/>
            <person name="Cremiere A."/>
            <person name="Narayanan A."/>
            <person name="Barco R.A."/>
            <person name="Connon S.A."/>
            <person name="Amend J.P."/>
            <person name="Antoshechkin I.A."/>
            <person name="Orphan V.J."/>
        </authorList>
    </citation>
    <scope>NUCLEOTIDE SEQUENCE</scope>
    <source>
        <strain evidence="7">PR6</strain>
    </source>
</reference>
<dbReference type="AlphaFoldDB" id="A0A9Y1FNT1"/>
<dbReference type="InterPro" id="IPR006626">
    <property type="entry name" value="PbH1"/>
</dbReference>
<feature type="domain" description="Right handed beta helix" evidence="6">
    <location>
        <begin position="129"/>
        <end position="249"/>
    </location>
</feature>
<accession>A0A9Y1FNT1</accession>
<keyword evidence="5" id="KW-1133">Transmembrane helix</keyword>
<evidence type="ECO:0000256" key="1">
    <source>
        <dbReference type="ARBA" id="ARBA00004613"/>
    </source>
</evidence>
<dbReference type="Gene3D" id="2.160.20.10">
    <property type="entry name" value="Single-stranded right-handed beta-helix, Pectin lyase-like"/>
    <property type="match status" value="2"/>
</dbReference>
<evidence type="ECO:0000259" key="6">
    <source>
        <dbReference type="Pfam" id="PF13229"/>
    </source>
</evidence>
<evidence type="ECO:0000313" key="7">
    <source>
        <dbReference type="EMBL" id="UJG44067.1"/>
    </source>
</evidence>
<dbReference type="Pfam" id="PF13229">
    <property type="entry name" value="Beta_helix"/>
    <property type="match status" value="1"/>
</dbReference>
<dbReference type="PANTHER" id="PTHR37467:SF1">
    <property type="entry name" value="EXPORTED CALCIUM-BINDING GLYCOPROTEIN"/>
    <property type="match status" value="1"/>
</dbReference>
<dbReference type="EMBL" id="CP084167">
    <property type="protein sequence ID" value="UJG44067.1"/>
    <property type="molecule type" value="Genomic_DNA"/>
</dbReference>
<dbReference type="InterPro" id="IPR028974">
    <property type="entry name" value="TSP_type-3_rpt"/>
</dbReference>
<evidence type="ECO:0000256" key="5">
    <source>
        <dbReference type="SAM" id="Phobius"/>
    </source>
</evidence>
<protein>
    <submittedName>
        <fullName evidence="7">Right-handed parallel beta-helix repeat-containing protein</fullName>
    </submittedName>
</protein>
<dbReference type="Pfam" id="PF18884">
    <property type="entry name" value="TSP3_bac"/>
    <property type="match status" value="4"/>
</dbReference>
<name>A0A9Y1FNT1_9ARCH</name>
<dbReference type="InterPro" id="IPR039448">
    <property type="entry name" value="Beta_helix"/>
</dbReference>
<dbReference type="Gene3D" id="4.10.1080.10">
    <property type="entry name" value="TSP type-3 repeat"/>
    <property type="match status" value="1"/>
</dbReference>
<evidence type="ECO:0000256" key="3">
    <source>
        <dbReference type="ARBA" id="ARBA00022729"/>
    </source>
</evidence>
<dbReference type="InterPro" id="IPR011050">
    <property type="entry name" value="Pectin_lyase_fold/virulence"/>
</dbReference>
<dbReference type="SMART" id="SM00710">
    <property type="entry name" value="PbH1"/>
    <property type="match status" value="7"/>
</dbReference>
<dbReference type="Proteomes" id="UP001200513">
    <property type="component" value="Chromosome"/>
</dbReference>
<dbReference type="GO" id="GO:0005509">
    <property type="term" value="F:calcium ion binding"/>
    <property type="evidence" value="ECO:0007669"/>
    <property type="project" value="InterPro"/>
</dbReference>
<dbReference type="InterPro" id="IPR012334">
    <property type="entry name" value="Pectin_lyas_fold"/>
</dbReference>
<dbReference type="InterPro" id="IPR059100">
    <property type="entry name" value="TSP3_bac"/>
</dbReference>
<keyword evidence="5" id="KW-0472">Membrane</keyword>
<organism evidence="7">
    <name type="scientific">Candidatus Heimdallarchaeum endolithica</name>
    <dbReference type="NCBI Taxonomy" id="2876572"/>
    <lineage>
        <taxon>Archaea</taxon>
        <taxon>Promethearchaeati</taxon>
        <taxon>Candidatus Heimdallarchaeota</taxon>
        <taxon>Candidatus Heimdallarchaeia (ex Rinke et al. 2021) (nom. nud.)</taxon>
        <taxon>Candidatus Heimdallarchaeales</taxon>
        <taxon>Candidatus Heimdallarchaeaceae</taxon>
        <taxon>Candidatus Heimdallarchaeum</taxon>
    </lineage>
</organism>
<dbReference type="PANTHER" id="PTHR37467">
    <property type="entry name" value="EXPORTED CALCIUM-BINDING GLYCOPROTEIN-RELATED"/>
    <property type="match status" value="1"/>
</dbReference>
<proteinExistence type="predicted"/>
<keyword evidence="4" id="KW-0106">Calcium</keyword>
<keyword evidence="2" id="KW-0964">Secreted</keyword>
<feature type="transmembrane region" description="Helical" evidence="5">
    <location>
        <begin position="573"/>
        <end position="594"/>
    </location>
</feature>
<comment type="subcellular location">
    <subcellularLocation>
        <location evidence="1">Secreted</location>
    </subcellularLocation>
</comment>